<evidence type="ECO:0000313" key="1">
    <source>
        <dbReference type="EMBL" id="SVD22474.1"/>
    </source>
</evidence>
<accession>A0A382TK36</accession>
<proteinExistence type="predicted"/>
<organism evidence="1">
    <name type="scientific">marine metagenome</name>
    <dbReference type="NCBI Taxonomy" id="408172"/>
    <lineage>
        <taxon>unclassified sequences</taxon>
        <taxon>metagenomes</taxon>
        <taxon>ecological metagenomes</taxon>
    </lineage>
</organism>
<gene>
    <name evidence="1" type="ORF">METZ01_LOCUS375328</name>
</gene>
<sequence>MKKISRKKMINSLVDKEIRFLLQNEEDLLKRMKCKYRNMPKKLLKTYYRDNISDVLLGDGIWVDTKGGYKIMTVDHERGWDASEFDDIIDDPNENQSQLELFEDEPTE</sequence>
<dbReference type="AlphaFoldDB" id="A0A382TK36"/>
<name>A0A382TK36_9ZZZZ</name>
<dbReference type="EMBL" id="UINC01137248">
    <property type="protein sequence ID" value="SVD22474.1"/>
    <property type="molecule type" value="Genomic_DNA"/>
</dbReference>
<reference evidence="1" key="1">
    <citation type="submission" date="2018-05" db="EMBL/GenBank/DDBJ databases">
        <authorList>
            <person name="Lanie J.A."/>
            <person name="Ng W.-L."/>
            <person name="Kazmierczak K.M."/>
            <person name="Andrzejewski T.M."/>
            <person name="Davidsen T.M."/>
            <person name="Wayne K.J."/>
            <person name="Tettelin H."/>
            <person name="Glass J.I."/>
            <person name="Rusch D."/>
            <person name="Podicherti R."/>
            <person name="Tsui H.-C.T."/>
            <person name="Winkler M.E."/>
        </authorList>
    </citation>
    <scope>NUCLEOTIDE SEQUENCE</scope>
</reference>
<protein>
    <submittedName>
        <fullName evidence="1">Uncharacterized protein</fullName>
    </submittedName>
</protein>